<evidence type="ECO:0000313" key="3">
    <source>
        <dbReference type="Proteomes" id="UP000789508"/>
    </source>
</evidence>
<keyword evidence="1" id="KW-0732">Signal</keyword>
<name>A0A9N9HT12_9GLOM</name>
<sequence length="162" mass="18019">MIKSFLPIFVVYFLGIEAAFAATNNNDNNGAPWIPTSTQQNTSPEALDYYYLKWNISYSAGEALPIFIVINPNGKTPPSQVSLSLYDEFNNIKLIDIADTPLTSSEIAIPFPVYTWTVVSEIKSDFNFESGDFTMVMSYNDGNTTVKKDRRLKLLNVVASPG</sequence>
<evidence type="ECO:0000313" key="2">
    <source>
        <dbReference type="EMBL" id="CAG8703853.1"/>
    </source>
</evidence>
<dbReference type="Proteomes" id="UP000789508">
    <property type="component" value="Unassembled WGS sequence"/>
</dbReference>
<feature type="chain" id="PRO_5040336039" evidence="1">
    <location>
        <begin position="22"/>
        <end position="162"/>
    </location>
</feature>
<feature type="non-terminal residue" evidence="2">
    <location>
        <position position="1"/>
    </location>
</feature>
<dbReference type="OrthoDB" id="2350344at2759"/>
<comment type="caution">
    <text evidence="2">The sequence shown here is derived from an EMBL/GenBank/DDBJ whole genome shotgun (WGS) entry which is preliminary data.</text>
</comment>
<gene>
    <name evidence="2" type="ORF">ALEPTO_LOCUS11673</name>
</gene>
<evidence type="ECO:0000256" key="1">
    <source>
        <dbReference type="SAM" id="SignalP"/>
    </source>
</evidence>
<proteinExistence type="predicted"/>
<protein>
    <submittedName>
        <fullName evidence="2">4124_t:CDS:1</fullName>
    </submittedName>
</protein>
<dbReference type="AlphaFoldDB" id="A0A9N9HT12"/>
<organism evidence="2 3">
    <name type="scientific">Ambispora leptoticha</name>
    <dbReference type="NCBI Taxonomy" id="144679"/>
    <lineage>
        <taxon>Eukaryota</taxon>
        <taxon>Fungi</taxon>
        <taxon>Fungi incertae sedis</taxon>
        <taxon>Mucoromycota</taxon>
        <taxon>Glomeromycotina</taxon>
        <taxon>Glomeromycetes</taxon>
        <taxon>Archaeosporales</taxon>
        <taxon>Ambisporaceae</taxon>
        <taxon>Ambispora</taxon>
    </lineage>
</organism>
<reference evidence="2" key="1">
    <citation type="submission" date="2021-06" db="EMBL/GenBank/DDBJ databases">
        <authorList>
            <person name="Kallberg Y."/>
            <person name="Tangrot J."/>
            <person name="Rosling A."/>
        </authorList>
    </citation>
    <scope>NUCLEOTIDE SEQUENCE</scope>
    <source>
        <strain evidence="2">FL130A</strain>
    </source>
</reference>
<keyword evidence="3" id="KW-1185">Reference proteome</keyword>
<feature type="signal peptide" evidence="1">
    <location>
        <begin position="1"/>
        <end position="21"/>
    </location>
</feature>
<accession>A0A9N9HT12</accession>
<feature type="non-terminal residue" evidence="2">
    <location>
        <position position="162"/>
    </location>
</feature>
<dbReference type="EMBL" id="CAJVPS010020273">
    <property type="protein sequence ID" value="CAG8703853.1"/>
    <property type="molecule type" value="Genomic_DNA"/>
</dbReference>